<protein>
    <submittedName>
        <fullName evidence="3">Uncharacterized protein</fullName>
    </submittedName>
</protein>
<dbReference type="Proteomes" id="UP001303473">
    <property type="component" value="Unassembled WGS sequence"/>
</dbReference>
<comment type="caution">
    <text evidence="3">The sequence shown here is derived from an EMBL/GenBank/DDBJ whole genome shotgun (WGS) entry which is preliminary data.</text>
</comment>
<evidence type="ECO:0000256" key="2">
    <source>
        <dbReference type="SAM" id="SignalP"/>
    </source>
</evidence>
<proteinExistence type="predicted"/>
<accession>A0AAN6NF70</accession>
<feature type="signal peptide" evidence="2">
    <location>
        <begin position="1"/>
        <end position="17"/>
    </location>
</feature>
<evidence type="ECO:0000256" key="1">
    <source>
        <dbReference type="SAM" id="MobiDB-lite"/>
    </source>
</evidence>
<evidence type="ECO:0000313" key="4">
    <source>
        <dbReference type="Proteomes" id="UP001303473"/>
    </source>
</evidence>
<feature type="chain" id="PRO_5042845776" evidence="2">
    <location>
        <begin position="18"/>
        <end position="196"/>
    </location>
</feature>
<reference evidence="4" key="1">
    <citation type="journal article" date="2023" name="Mol. Phylogenet. Evol.">
        <title>Genome-scale phylogeny and comparative genomics of the fungal order Sordariales.</title>
        <authorList>
            <person name="Hensen N."/>
            <person name="Bonometti L."/>
            <person name="Westerberg I."/>
            <person name="Brannstrom I.O."/>
            <person name="Guillou S."/>
            <person name="Cros-Aarteil S."/>
            <person name="Calhoun S."/>
            <person name="Haridas S."/>
            <person name="Kuo A."/>
            <person name="Mondo S."/>
            <person name="Pangilinan J."/>
            <person name="Riley R."/>
            <person name="LaButti K."/>
            <person name="Andreopoulos B."/>
            <person name="Lipzen A."/>
            <person name="Chen C."/>
            <person name="Yan M."/>
            <person name="Daum C."/>
            <person name="Ng V."/>
            <person name="Clum A."/>
            <person name="Steindorff A."/>
            <person name="Ohm R.A."/>
            <person name="Martin F."/>
            <person name="Silar P."/>
            <person name="Natvig D.O."/>
            <person name="Lalanne C."/>
            <person name="Gautier V."/>
            <person name="Ament-Velasquez S.L."/>
            <person name="Kruys A."/>
            <person name="Hutchinson M.I."/>
            <person name="Powell A.J."/>
            <person name="Barry K."/>
            <person name="Miller A.N."/>
            <person name="Grigoriev I.V."/>
            <person name="Debuchy R."/>
            <person name="Gladieux P."/>
            <person name="Hiltunen Thoren M."/>
            <person name="Johannesson H."/>
        </authorList>
    </citation>
    <scope>NUCLEOTIDE SEQUENCE [LARGE SCALE GENOMIC DNA]</scope>
    <source>
        <strain evidence="4">CBS 340.73</strain>
    </source>
</reference>
<keyword evidence="2" id="KW-0732">Signal</keyword>
<feature type="compositionally biased region" description="Low complexity" evidence="1">
    <location>
        <begin position="109"/>
        <end position="119"/>
    </location>
</feature>
<dbReference type="AlphaFoldDB" id="A0AAN6NF70"/>
<name>A0AAN6NF70_9PEZI</name>
<organism evidence="3 4">
    <name type="scientific">Diplogelasinospora grovesii</name>
    <dbReference type="NCBI Taxonomy" id="303347"/>
    <lineage>
        <taxon>Eukaryota</taxon>
        <taxon>Fungi</taxon>
        <taxon>Dikarya</taxon>
        <taxon>Ascomycota</taxon>
        <taxon>Pezizomycotina</taxon>
        <taxon>Sordariomycetes</taxon>
        <taxon>Sordariomycetidae</taxon>
        <taxon>Sordariales</taxon>
        <taxon>Diplogelasinosporaceae</taxon>
        <taxon>Diplogelasinospora</taxon>
    </lineage>
</organism>
<keyword evidence="4" id="KW-1185">Reference proteome</keyword>
<dbReference type="EMBL" id="MU853762">
    <property type="protein sequence ID" value="KAK3943994.1"/>
    <property type="molecule type" value="Genomic_DNA"/>
</dbReference>
<feature type="region of interest" description="Disordered" evidence="1">
    <location>
        <begin position="94"/>
        <end position="119"/>
    </location>
</feature>
<gene>
    <name evidence="3" type="ORF">QBC46DRAFT_351021</name>
</gene>
<evidence type="ECO:0000313" key="3">
    <source>
        <dbReference type="EMBL" id="KAK3943994.1"/>
    </source>
</evidence>
<sequence>MKLTSATMLGLVGVALGQYEPSEIDCPTATKTVLNPACARKTCDYSDCSLVMTVQNPCGCPASFPTATLIAPCEADCPYGGCGIEFRTNALPCPTTTSRSHRPRPTSSPPTTISIGITTLPPHRTTTTTPCPTVTKTTMPADCPAMPCPVPTCLYQSSVLVPCGCNPKTMLYVQGCPTACPDSCLTRTQTISAANC</sequence>